<sequence length="421" mass="46931">MKIKFVTLLLMLASILLPEKGEAIPSFSRKYKTSCITCHSVYPKLTPFGETFRMNGYQFPKGEQENIKEERVILGAESYKKIWPDAVWPNSIPAKSPISLRGKTSFDGMRDETGDIVSEFGLPSLQFLAANTMGKDISLFLGAHLYEDGKTGNIDRFFIRFSNLLNGFLPEKALSVRVGQFIPEMVPFSSNHRGLTQTTYAFNTYAPSQGNEFVGAYIHEQVPFGIENFQLGMEFSGLLTPRVRYVGGIINGSGVQHDVNNERDFYSRLSYKIGGMAFDGSVKESVPIDKEISLTLGTFAYRGSGTISDTIGFNFHRIGVDFNIIINQFNLIGGVIGGKDGGELTTKYNLFFGEASYMFYPWLIGLVRYEQANPNEGSSIKRVVPHVSALVVANVKFFMETSLDPDDQELDYFALGLDFAF</sequence>
<dbReference type="InterPro" id="IPR023614">
    <property type="entry name" value="Porin_dom_sf"/>
</dbReference>
<protein>
    <recommendedName>
        <fullName evidence="3">Cytochrome c domain-containing protein</fullName>
    </recommendedName>
</protein>
<evidence type="ECO:0000313" key="1">
    <source>
        <dbReference type="EMBL" id="MDE5417626.1"/>
    </source>
</evidence>
<comment type="caution">
    <text evidence="1">The sequence shown here is derived from an EMBL/GenBank/DDBJ whole genome shotgun (WGS) entry which is preliminary data.</text>
</comment>
<reference evidence="1 2" key="1">
    <citation type="submission" date="2022-01" db="EMBL/GenBank/DDBJ databases">
        <title>Labilibaculum sp. nov, a marine bacterium isolated from Antarctica.</title>
        <authorList>
            <person name="Dai W."/>
        </authorList>
    </citation>
    <scope>NUCLEOTIDE SEQUENCE [LARGE SCALE GENOMIC DNA]</scope>
    <source>
        <strain evidence="1 2">DW002</strain>
    </source>
</reference>
<organism evidence="1 2">
    <name type="scientific">Paralabilibaculum antarcticum</name>
    <dbReference type="NCBI Taxonomy" id="2912572"/>
    <lineage>
        <taxon>Bacteria</taxon>
        <taxon>Pseudomonadati</taxon>
        <taxon>Bacteroidota</taxon>
        <taxon>Bacteroidia</taxon>
        <taxon>Marinilabiliales</taxon>
        <taxon>Marinifilaceae</taxon>
        <taxon>Paralabilibaculum</taxon>
    </lineage>
</organism>
<keyword evidence="2" id="KW-1185">Reference proteome</keyword>
<accession>A0ABT5VQB7</accession>
<dbReference type="EMBL" id="JAKJSC010000001">
    <property type="protein sequence ID" value="MDE5417626.1"/>
    <property type="molecule type" value="Genomic_DNA"/>
</dbReference>
<name>A0ABT5VQB7_9BACT</name>
<evidence type="ECO:0000313" key="2">
    <source>
        <dbReference type="Proteomes" id="UP001528920"/>
    </source>
</evidence>
<evidence type="ECO:0008006" key="3">
    <source>
        <dbReference type="Google" id="ProtNLM"/>
    </source>
</evidence>
<proteinExistence type="predicted"/>
<dbReference type="Proteomes" id="UP001528920">
    <property type="component" value="Unassembled WGS sequence"/>
</dbReference>
<gene>
    <name evidence="1" type="ORF">L3049_06355</name>
</gene>
<dbReference type="RefSeq" id="WP_275108967.1">
    <property type="nucleotide sequence ID" value="NZ_JAKJSC010000001.1"/>
</dbReference>
<dbReference type="Gene3D" id="2.40.160.10">
    <property type="entry name" value="Porin"/>
    <property type="match status" value="1"/>
</dbReference>